<dbReference type="Proteomes" id="UP000018733">
    <property type="component" value="Unassembled WGS sequence"/>
</dbReference>
<dbReference type="InterPro" id="IPR039538">
    <property type="entry name" value="BetI_C"/>
</dbReference>
<dbReference type="RefSeq" id="WP_024005415.1">
    <property type="nucleotide sequence ID" value="NZ_KI650980.1"/>
</dbReference>
<dbReference type="SUPFAM" id="SSF46689">
    <property type="entry name" value="Homeodomain-like"/>
    <property type="match status" value="1"/>
</dbReference>
<feature type="domain" description="HTH tetR-type" evidence="6">
    <location>
        <begin position="5"/>
        <end position="65"/>
    </location>
</feature>
<dbReference type="GO" id="GO:0000976">
    <property type="term" value="F:transcription cis-regulatory region binding"/>
    <property type="evidence" value="ECO:0007669"/>
    <property type="project" value="TreeGrafter"/>
</dbReference>
<dbReference type="PROSITE" id="PS01081">
    <property type="entry name" value="HTH_TETR_1"/>
    <property type="match status" value="1"/>
</dbReference>
<dbReference type="PRINTS" id="PR00455">
    <property type="entry name" value="HTHTETR"/>
</dbReference>
<keyword evidence="3 5" id="KW-0238">DNA-binding</keyword>
<dbReference type="SUPFAM" id="SSF48498">
    <property type="entry name" value="Tetracyclin repressor-like, C-terminal domain"/>
    <property type="match status" value="1"/>
</dbReference>
<proteinExistence type="predicted"/>
<dbReference type="AlphaFoldDB" id="V8QRI0"/>
<dbReference type="HOGENOM" id="CLU_069356_15_12_4"/>
<evidence type="ECO:0000256" key="2">
    <source>
        <dbReference type="ARBA" id="ARBA00023015"/>
    </source>
</evidence>
<keyword evidence="8" id="KW-1185">Reference proteome</keyword>
<reference evidence="7 8" key="1">
    <citation type="journal article" date="2014" name="Genome Announc.">
        <title>Draft Genome Sequence of Advenella kashmirensis Strain W13003, a Polycyclic Aromatic Hydrocarbon-Degrading Bacterium.</title>
        <authorList>
            <person name="Wang X."/>
            <person name="Jin D."/>
            <person name="Zhou L."/>
            <person name="Wu L."/>
            <person name="An W."/>
            <person name="Zhao L."/>
        </authorList>
    </citation>
    <scope>NUCLEOTIDE SEQUENCE [LARGE SCALE GENOMIC DNA]</scope>
    <source>
        <strain evidence="7 8">W13003</strain>
    </source>
</reference>
<dbReference type="InterPro" id="IPR023772">
    <property type="entry name" value="DNA-bd_HTH_TetR-type_CS"/>
</dbReference>
<sequence length="190" mass="21146">MQKDTETFQKLIKAAACCFSERGFSATSVKEIAARAGISQGAMYTYFKSKDDLIAAIVLEEQHSALEKQGQDYTTSHFQRLCDLVVSCISDVGYPVTHNLWVEILAESARNPKLRETFVESDKAMRKGIARIIDQGVSNGEFRPGIRSREATLYIFALMDGLIARKAIDPNFSVSKSLPSFVRVLRSILS</sequence>
<evidence type="ECO:0000256" key="1">
    <source>
        <dbReference type="ARBA" id="ARBA00022491"/>
    </source>
</evidence>
<comment type="caution">
    <text evidence="7">The sequence shown here is derived from an EMBL/GenBank/DDBJ whole genome shotgun (WGS) entry which is preliminary data.</text>
</comment>
<feature type="DNA-binding region" description="H-T-H motif" evidence="5">
    <location>
        <begin position="28"/>
        <end position="47"/>
    </location>
</feature>
<protein>
    <submittedName>
        <fullName evidence="7">TetR family transcriptional regulator</fullName>
    </submittedName>
</protein>
<organism evidence="7 8">
    <name type="scientific">Advenella kashmirensis W13003</name>
    <dbReference type="NCBI Taxonomy" id="1424334"/>
    <lineage>
        <taxon>Bacteria</taxon>
        <taxon>Pseudomonadati</taxon>
        <taxon>Pseudomonadota</taxon>
        <taxon>Betaproteobacteria</taxon>
        <taxon>Burkholderiales</taxon>
        <taxon>Alcaligenaceae</taxon>
    </lineage>
</organism>
<dbReference type="PANTHER" id="PTHR30055:SF234">
    <property type="entry name" value="HTH-TYPE TRANSCRIPTIONAL REGULATOR BETI"/>
    <property type="match status" value="1"/>
</dbReference>
<keyword evidence="4" id="KW-0804">Transcription</keyword>
<accession>V8QRI0</accession>
<dbReference type="GO" id="GO:0003700">
    <property type="term" value="F:DNA-binding transcription factor activity"/>
    <property type="evidence" value="ECO:0007669"/>
    <property type="project" value="TreeGrafter"/>
</dbReference>
<evidence type="ECO:0000256" key="5">
    <source>
        <dbReference type="PROSITE-ProRule" id="PRU00335"/>
    </source>
</evidence>
<dbReference type="STRING" id="1424334.W822_12245"/>
<dbReference type="Pfam" id="PF00440">
    <property type="entry name" value="TetR_N"/>
    <property type="match status" value="1"/>
</dbReference>
<keyword evidence="2" id="KW-0805">Transcription regulation</keyword>
<dbReference type="PROSITE" id="PS50977">
    <property type="entry name" value="HTH_TETR_2"/>
    <property type="match status" value="1"/>
</dbReference>
<dbReference type="EMBL" id="AYXT01000010">
    <property type="protein sequence ID" value="ETF01579.1"/>
    <property type="molecule type" value="Genomic_DNA"/>
</dbReference>
<evidence type="ECO:0000313" key="7">
    <source>
        <dbReference type="EMBL" id="ETF01579.1"/>
    </source>
</evidence>
<dbReference type="OrthoDB" id="5523834at2"/>
<dbReference type="InterPro" id="IPR001647">
    <property type="entry name" value="HTH_TetR"/>
</dbReference>
<dbReference type="InterPro" id="IPR050109">
    <property type="entry name" value="HTH-type_TetR-like_transc_reg"/>
</dbReference>
<evidence type="ECO:0000256" key="4">
    <source>
        <dbReference type="ARBA" id="ARBA00023163"/>
    </source>
</evidence>
<name>V8QRI0_9BURK</name>
<dbReference type="Gene3D" id="1.10.357.10">
    <property type="entry name" value="Tetracycline Repressor, domain 2"/>
    <property type="match status" value="1"/>
</dbReference>
<keyword evidence="1" id="KW-0678">Repressor</keyword>
<dbReference type="PATRIC" id="fig|1424334.3.peg.2465"/>
<dbReference type="InterPro" id="IPR009057">
    <property type="entry name" value="Homeodomain-like_sf"/>
</dbReference>
<dbReference type="eggNOG" id="COG1309">
    <property type="taxonomic scope" value="Bacteria"/>
</dbReference>
<evidence type="ECO:0000256" key="3">
    <source>
        <dbReference type="ARBA" id="ARBA00023125"/>
    </source>
</evidence>
<dbReference type="InterPro" id="IPR036271">
    <property type="entry name" value="Tet_transcr_reg_TetR-rel_C_sf"/>
</dbReference>
<evidence type="ECO:0000259" key="6">
    <source>
        <dbReference type="PROSITE" id="PS50977"/>
    </source>
</evidence>
<dbReference type="Pfam" id="PF13977">
    <property type="entry name" value="TetR_C_6"/>
    <property type="match status" value="1"/>
</dbReference>
<gene>
    <name evidence="7" type="ORF">W822_12245</name>
</gene>
<dbReference type="PANTHER" id="PTHR30055">
    <property type="entry name" value="HTH-TYPE TRANSCRIPTIONAL REGULATOR RUTR"/>
    <property type="match status" value="1"/>
</dbReference>
<dbReference type="Gene3D" id="1.10.10.60">
    <property type="entry name" value="Homeodomain-like"/>
    <property type="match status" value="1"/>
</dbReference>
<evidence type="ECO:0000313" key="8">
    <source>
        <dbReference type="Proteomes" id="UP000018733"/>
    </source>
</evidence>